<dbReference type="Bgee" id="ENSOANG00000041705">
    <property type="expression patterns" value="Expressed in testis and 4 other cell types or tissues"/>
</dbReference>
<dbReference type="FunCoup" id="A0A6I8P373">
    <property type="interactions" value="48"/>
</dbReference>
<dbReference type="AlphaFoldDB" id="A0A6I8P373"/>
<dbReference type="Ensembl" id="ENSOANT00000064642.1">
    <property type="protein sequence ID" value="ENSOANP00000046929.1"/>
    <property type="gene ID" value="ENSOANG00000041705.1"/>
</dbReference>
<protein>
    <submittedName>
        <fullName evidence="1">Uncharacterized protein</fullName>
    </submittedName>
</protein>
<dbReference type="InParanoid" id="A0A6I8P373"/>
<gene>
    <name evidence="1" type="primary">CFAP276</name>
</gene>
<reference evidence="1" key="3">
    <citation type="submission" date="2025-09" db="UniProtKB">
        <authorList>
            <consortium name="Ensembl"/>
        </authorList>
    </citation>
    <scope>IDENTIFICATION</scope>
    <source>
        <strain evidence="1">Glennie</strain>
    </source>
</reference>
<organism evidence="1 2">
    <name type="scientific">Ornithorhynchus anatinus</name>
    <name type="common">Duckbill platypus</name>
    <dbReference type="NCBI Taxonomy" id="9258"/>
    <lineage>
        <taxon>Eukaryota</taxon>
        <taxon>Metazoa</taxon>
        <taxon>Chordata</taxon>
        <taxon>Craniata</taxon>
        <taxon>Vertebrata</taxon>
        <taxon>Euteleostomi</taxon>
        <taxon>Mammalia</taxon>
        <taxon>Monotremata</taxon>
        <taxon>Ornithorhynchidae</taxon>
        <taxon>Ornithorhynchus</taxon>
    </lineage>
</organism>
<evidence type="ECO:0000313" key="1">
    <source>
        <dbReference type="Ensembl" id="ENSOANP00000046929.1"/>
    </source>
</evidence>
<dbReference type="GeneTree" id="ENSGT01030000234625"/>
<name>A0A6I8P373_ORNAN</name>
<reference evidence="1" key="2">
    <citation type="submission" date="2025-08" db="UniProtKB">
        <authorList>
            <consortium name="Ensembl"/>
        </authorList>
    </citation>
    <scope>IDENTIFICATION</scope>
    <source>
        <strain evidence="1">Glennie</strain>
    </source>
</reference>
<dbReference type="Proteomes" id="UP000002279">
    <property type="component" value="Chromosome 7"/>
</dbReference>
<reference evidence="1 2" key="1">
    <citation type="journal article" date="2008" name="Nature">
        <title>Genome analysis of the platypus reveals unique signatures of evolution.</title>
        <authorList>
            <person name="Warren W.C."/>
            <person name="Hillier L.W."/>
            <person name="Marshall Graves J.A."/>
            <person name="Birney E."/>
            <person name="Ponting C.P."/>
            <person name="Grutzner F."/>
            <person name="Belov K."/>
            <person name="Miller W."/>
            <person name="Clarke L."/>
            <person name="Chinwalla A.T."/>
            <person name="Yang S.P."/>
            <person name="Heger A."/>
            <person name="Locke D.P."/>
            <person name="Miethke P."/>
            <person name="Waters P.D."/>
            <person name="Veyrunes F."/>
            <person name="Fulton L."/>
            <person name="Fulton B."/>
            <person name="Graves T."/>
            <person name="Wallis J."/>
            <person name="Puente X.S."/>
            <person name="Lopez-Otin C."/>
            <person name="Ordonez G.R."/>
            <person name="Eichler E.E."/>
            <person name="Chen L."/>
            <person name="Cheng Z."/>
            <person name="Deakin J.E."/>
            <person name="Alsop A."/>
            <person name="Thompson K."/>
            <person name="Kirby P."/>
            <person name="Papenfuss A.T."/>
            <person name="Wakefield M.J."/>
            <person name="Olender T."/>
            <person name="Lancet D."/>
            <person name="Huttley G.A."/>
            <person name="Smit A.F."/>
            <person name="Pask A."/>
            <person name="Temple-Smith P."/>
            <person name="Batzer M.A."/>
            <person name="Walker J.A."/>
            <person name="Konkel M.K."/>
            <person name="Harris R.S."/>
            <person name="Whittington C.M."/>
            <person name="Wong E.S."/>
            <person name="Gemmell N.J."/>
            <person name="Buschiazzo E."/>
            <person name="Vargas Jentzsch I.M."/>
            <person name="Merkel A."/>
            <person name="Schmitz J."/>
            <person name="Zemann A."/>
            <person name="Churakov G."/>
            <person name="Kriegs J.O."/>
            <person name="Brosius J."/>
            <person name="Murchison E.P."/>
            <person name="Sachidanandam R."/>
            <person name="Smith C."/>
            <person name="Hannon G.J."/>
            <person name="Tsend-Ayush E."/>
            <person name="McMillan D."/>
            <person name="Attenborough R."/>
            <person name="Rens W."/>
            <person name="Ferguson-Smith M."/>
            <person name="Lefevre C.M."/>
            <person name="Sharp J.A."/>
            <person name="Nicholas K.R."/>
            <person name="Ray D.A."/>
            <person name="Kube M."/>
            <person name="Reinhardt R."/>
            <person name="Pringle T.H."/>
            <person name="Taylor J."/>
            <person name="Jones R.C."/>
            <person name="Nixon B."/>
            <person name="Dacheux J.L."/>
            <person name="Niwa H."/>
            <person name="Sekita Y."/>
            <person name="Huang X."/>
            <person name="Stark A."/>
            <person name="Kheradpour P."/>
            <person name="Kellis M."/>
            <person name="Flicek P."/>
            <person name="Chen Y."/>
            <person name="Webber C."/>
            <person name="Hardison R."/>
            <person name="Nelson J."/>
            <person name="Hallsworth-Pepin K."/>
            <person name="Delehaunty K."/>
            <person name="Markovic C."/>
            <person name="Minx P."/>
            <person name="Feng Y."/>
            <person name="Kremitzki C."/>
            <person name="Mitreva M."/>
            <person name="Glasscock J."/>
            <person name="Wylie T."/>
            <person name="Wohldmann P."/>
            <person name="Thiru P."/>
            <person name="Nhan M.N."/>
            <person name="Pohl C.S."/>
            <person name="Smith S.M."/>
            <person name="Hou S."/>
            <person name="Nefedov M."/>
            <person name="de Jong P.J."/>
            <person name="Renfree M.B."/>
            <person name="Mardis E.R."/>
            <person name="Wilson R.K."/>
        </authorList>
    </citation>
    <scope>NUCLEOTIDE SEQUENCE [LARGE SCALE GENOMIC DNA]</scope>
    <source>
        <strain evidence="1 2">Glennie</strain>
    </source>
</reference>
<proteinExistence type="predicted"/>
<keyword evidence="2" id="KW-1185">Reference proteome</keyword>
<sequence length="207" mass="23081">MLLFSSSSLSLPPLTSNFPLSLPQFLSIACPITSSNKPPFIVLHSTLIWLHHPSAGDTGIPSCQKAPYTSPTHIAQQKDPWHRLHATPTLASIRKDVNYFEPEVPKDDLDFRIKTLYDHHSGFLQDKSQVLLHSETVNDDHGRLKMPIPEELPPPVLPYKTIQGTLRHWVNPKKESIYSVQGTIVSPHNAATNGGFSRKMDGGFFST</sequence>
<dbReference type="Pfam" id="PF12494">
    <property type="entry name" value="DUF3695"/>
    <property type="match status" value="1"/>
</dbReference>
<accession>A0A6I8P373</accession>
<dbReference type="InterPro" id="IPR022179">
    <property type="entry name" value="CFAP276"/>
</dbReference>
<dbReference type="OrthoDB" id="10013535at2759"/>
<evidence type="ECO:0000313" key="2">
    <source>
        <dbReference type="Proteomes" id="UP000002279"/>
    </source>
</evidence>